<dbReference type="PANTHER" id="PTHR38048:SF1">
    <property type="entry name" value="HEMERYTHRIN-LIKE DOMAIN-CONTAINING PROTEIN"/>
    <property type="match status" value="1"/>
</dbReference>
<dbReference type="EMBL" id="ML769383">
    <property type="protein sequence ID" value="KAE9411440.1"/>
    <property type="molecule type" value="Genomic_DNA"/>
</dbReference>
<name>A0A6A4INY8_9AGAR</name>
<dbReference type="PANTHER" id="PTHR38048">
    <property type="entry name" value="EXPRESSED PROTEIN"/>
    <property type="match status" value="1"/>
</dbReference>
<feature type="domain" description="Hemerythrin-like" evidence="1">
    <location>
        <begin position="36"/>
        <end position="162"/>
    </location>
</feature>
<dbReference type="OrthoDB" id="10044044at2759"/>
<dbReference type="AlphaFoldDB" id="A0A6A4INY8"/>
<dbReference type="Pfam" id="PF01814">
    <property type="entry name" value="Hemerythrin"/>
    <property type="match status" value="1"/>
</dbReference>
<dbReference type="Gene3D" id="1.20.120.520">
    <property type="entry name" value="nmb1532 protein domain like"/>
    <property type="match status" value="1"/>
</dbReference>
<dbReference type="Proteomes" id="UP000799118">
    <property type="component" value="Unassembled WGS sequence"/>
</dbReference>
<sequence length="213" mass="24728">MNHLKLVTPSKLRNLQRSMSSLTEDRKWNKLNMIMNSFHEGFKLEFNTLYELSDGSFNDRGLSLGLYLQSAKRFNDHLTMHHTIEETYLFPILGQRMNQFSKSAEDAAHIASHRGIHEGLDKLKALVSRFKVEPSSYSPTEMRACLDSFREVLFTHLDQEVEDLRGENLKKYFTLGGSRKLSDMRCIPIHCLYYIYKDFNSTDCCRDVADADT</sequence>
<organism evidence="2 3">
    <name type="scientific">Gymnopus androsaceus JB14</name>
    <dbReference type="NCBI Taxonomy" id="1447944"/>
    <lineage>
        <taxon>Eukaryota</taxon>
        <taxon>Fungi</taxon>
        <taxon>Dikarya</taxon>
        <taxon>Basidiomycota</taxon>
        <taxon>Agaricomycotina</taxon>
        <taxon>Agaricomycetes</taxon>
        <taxon>Agaricomycetidae</taxon>
        <taxon>Agaricales</taxon>
        <taxon>Marasmiineae</taxon>
        <taxon>Omphalotaceae</taxon>
        <taxon>Gymnopus</taxon>
    </lineage>
</organism>
<evidence type="ECO:0000313" key="3">
    <source>
        <dbReference type="Proteomes" id="UP000799118"/>
    </source>
</evidence>
<dbReference type="InterPro" id="IPR012312">
    <property type="entry name" value="Hemerythrin-like"/>
</dbReference>
<gene>
    <name evidence="2" type="ORF">BT96DRAFT_870148</name>
</gene>
<proteinExistence type="predicted"/>
<evidence type="ECO:0000313" key="2">
    <source>
        <dbReference type="EMBL" id="KAE9411440.1"/>
    </source>
</evidence>
<keyword evidence="3" id="KW-1185">Reference proteome</keyword>
<evidence type="ECO:0000259" key="1">
    <source>
        <dbReference type="Pfam" id="PF01814"/>
    </source>
</evidence>
<accession>A0A6A4INY8</accession>
<protein>
    <recommendedName>
        <fullName evidence="1">Hemerythrin-like domain-containing protein</fullName>
    </recommendedName>
</protein>
<dbReference type="CDD" id="cd12108">
    <property type="entry name" value="Hr-like"/>
    <property type="match status" value="1"/>
</dbReference>
<reference evidence="2" key="1">
    <citation type="journal article" date="2019" name="Environ. Microbiol.">
        <title>Fungal ecological strategies reflected in gene transcription - a case study of two litter decomposers.</title>
        <authorList>
            <person name="Barbi F."/>
            <person name="Kohler A."/>
            <person name="Barry K."/>
            <person name="Baskaran P."/>
            <person name="Daum C."/>
            <person name="Fauchery L."/>
            <person name="Ihrmark K."/>
            <person name="Kuo A."/>
            <person name="LaButti K."/>
            <person name="Lipzen A."/>
            <person name="Morin E."/>
            <person name="Grigoriev I.V."/>
            <person name="Henrissat B."/>
            <person name="Lindahl B."/>
            <person name="Martin F."/>
        </authorList>
    </citation>
    <scope>NUCLEOTIDE SEQUENCE</scope>
    <source>
        <strain evidence="2">JB14</strain>
    </source>
</reference>
<dbReference type="InterPro" id="IPR053206">
    <property type="entry name" value="Dimeric_xanthone_biosynth"/>
</dbReference>